<dbReference type="NCBIfam" id="TIGR00786">
    <property type="entry name" value="dctM"/>
    <property type="match status" value="1"/>
</dbReference>
<evidence type="ECO:0000256" key="4">
    <source>
        <dbReference type="ARBA" id="ARBA00022692"/>
    </source>
</evidence>
<keyword evidence="6 7" id="KW-0472">Membrane</keyword>
<keyword evidence="3 7" id="KW-0997">Cell inner membrane</keyword>
<evidence type="ECO:0000256" key="7">
    <source>
        <dbReference type="RuleBase" id="RU369079"/>
    </source>
</evidence>
<dbReference type="AlphaFoldDB" id="A0A1C1Z1J4"/>
<comment type="caution">
    <text evidence="7">Lacks conserved residue(s) required for the propagation of feature annotation.</text>
</comment>
<dbReference type="Pfam" id="PF06808">
    <property type="entry name" value="DctM"/>
    <property type="match status" value="1"/>
</dbReference>
<dbReference type="GO" id="GO:0022857">
    <property type="term" value="F:transmembrane transporter activity"/>
    <property type="evidence" value="ECO:0007669"/>
    <property type="project" value="UniProtKB-UniRule"/>
</dbReference>
<dbReference type="RefSeq" id="WP_066174698.1">
    <property type="nucleotide sequence ID" value="NZ_LQZT01000001.1"/>
</dbReference>
<protein>
    <recommendedName>
        <fullName evidence="7">TRAP transporter large permease protein</fullName>
    </recommendedName>
</protein>
<evidence type="ECO:0000256" key="6">
    <source>
        <dbReference type="ARBA" id="ARBA00023136"/>
    </source>
</evidence>
<keyword evidence="2" id="KW-1003">Cell membrane</keyword>
<feature type="transmembrane region" description="Helical" evidence="7">
    <location>
        <begin position="225"/>
        <end position="243"/>
    </location>
</feature>
<dbReference type="PANTHER" id="PTHR33362:SF5">
    <property type="entry name" value="C4-DICARBOXYLATE TRAP TRANSPORTER LARGE PERMEASE PROTEIN DCTM"/>
    <property type="match status" value="1"/>
</dbReference>
<feature type="transmembrane region" description="Helical" evidence="7">
    <location>
        <begin position="62"/>
        <end position="81"/>
    </location>
</feature>
<dbReference type="OrthoDB" id="9790209at2"/>
<accession>A0A1C1Z1J4</accession>
<dbReference type="PANTHER" id="PTHR33362">
    <property type="entry name" value="SIALIC ACID TRAP TRANSPORTER PERMEASE PROTEIN SIAT-RELATED"/>
    <property type="match status" value="1"/>
</dbReference>
<reference evidence="9 10" key="1">
    <citation type="submission" date="2015-12" db="EMBL/GenBank/DDBJ databases">
        <authorList>
            <person name="Shamseldin A."/>
            <person name="Moawad H."/>
            <person name="Abd El-Rahim W.M."/>
            <person name="Sadowsky M.J."/>
        </authorList>
    </citation>
    <scope>NUCLEOTIDE SEQUENCE [LARGE SCALE GENOMIC DNA]</scope>
    <source>
        <strain evidence="9 10">JC234</strain>
    </source>
</reference>
<comment type="caution">
    <text evidence="9">The sequence shown here is derived from an EMBL/GenBank/DDBJ whole genome shotgun (WGS) entry which is preliminary data.</text>
</comment>
<gene>
    <name evidence="9" type="ORF">AWJ14_11500</name>
</gene>
<dbReference type="GO" id="GO:0005886">
    <property type="term" value="C:plasma membrane"/>
    <property type="evidence" value="ECO:0007669"/>
    <property type="project" value="UniProtKB-SubCell"/>
</dbReference>
<proteinExistence type="inferred from homology"/>
<feature type="transmembrane region" description="Helical" evidence="7">
    <location>
        <begin position="142"/>
        <end position="168"/>
    </location>
</feature>
<organism evidence="9 10">
    <name type="scientific">Hoeflea olei</name>
    <dbReference type="NCBI Taxonomy" id="1480615"/>
    <lineage>
        <taxon>Bacteria</taxon>
        <taxon>Pseudomonadati</taxon>
        <taxon>Pseudomonadota</taxon>
        <taxon>Alphaproteobacteria</taxon>
        <taxon>Hyphomicrobiales</taxon>
        <taxon>Rhizobiaceae</taxon>
        <taxon>Hoeflea</taxon>
    </lineage>
</organism>
<keyword evidence="10" id="KW-1185">Reference proteome</keyword>
<dbReference type="PIRSF" id="PIRSF006066">
    <property type="entry name" value="HI0050"/>
    <property type="match status" value="1"/>
</dbReference>
<keyword evidence="7" id="KW-0813">Transport</keyword>
<feature type="transmembrane region" description="Helical" evidence="7">
    <location>
        <begin position="101"/>
        <end position="130"/>
    </location>
</feature>
<name>A0A1C1Z1J4_9HYPH</name>
<feature type="transmembrane region" description="Helical" evidence="7">
    <location>
        <begin position="249"/>
        <end position="269"/>
    </location>
</feature>
<comment type="function">
    <text evidence="7">Part of the tripartite ATP-independent periplasmic (TRAP) transport system.</text>
</comment>
<evidence type="ECO:0000256" key="3">
    <source>
        <dbReference type="ARBA" id="ARBA00022519"/>
    </source>
</evidence>
<keyword evidence="4 7" id="KW-0812">Transmembrane</keyword>
<comment type="similarity">
    <text evidence="7">Belongs to the TRAP transporter large permease family.</text>
</comment>
<comment type="subcellular location">
    <subcellularLocation>
        <location evidence="1 7">Cell inner membrane</location>
        <topology evidence="1 7">Multi-pass membrane protein</topology>
    </subcellularLocation>
</comment>
<keyword evidence="5 7" id="KW-1133">Transmembrane helix</keyword>
<dbReference type="InterPro" id="IPR004681">
    <property type="entry name" value="TRAP_DctM"/>
</dbReference>
<dbReference type="Proteomes" id="UP000094795">
    <property type="component" value="Unassembled WGS sequence"/>
</dbReference>
<feature type="transmembrane region" description="Helical" evidence="7">
    <location>
        <begin position="320"/>
        <end position="351"/>
    </location>
</feature>
<evidence type="ECO:0000256" key="5">
    <source>
        <dbReference type="ARBA" id="ARBA00022989"/>
    </source>
</evidence>
<evidence type="ECO:0000313" key="9">
    <source>
        <dbReference type="EMBL" id="OCW59618.1"/>
    </source>
</evidence>
<evidence type="ECO:0000259" key="8">
    <source>
        <dbReference type="Pfam" id="PF06808"/>
    </source>
</evidence>
<evidence type="ECO:0000256" key="2">
    <source>
        <dbReference type="ARBA" id="ARBA00022475"/>
    </source>
</evidence>
<evidence type="ECO:0000256" key="1">
    <source>
        <dbReference type="ARBA" id="ARBA00004429"/>
    </source>
</evidence>
<feature type="transmembrane region" description="Helical" evidence="7">
    <location>
        <begin position="174"/>
        <end position="194"/>
    </location>
</feature>
<comment type="subunit">
    <text evidence="7">The complex comprises the extracytoplasmic solute receptor protein and the two transmembrane proteins.</text>
</comment>
<feature type="domain" description="TRAP C4-dicarboxylate transport system permease DctM subunit" evidence="8">
    <location>
        <begin position="13"/>
        <end position="424"/>
    </location>
</feature>
<dbReference type="EMBL" id="LQZT01000001">
    <property type="protein sequence ID" value="OCW59618.1"/>
    <property type="molecule type" value="Genomic_DNA"/>
</dbReference>
<feature type="transmembrane region" description="Helical" evidence="7">
    <location>
        <begin position="363"/>
        <end position="388"/>
    </location>
</feature>
<dbReference type="InterPro" id="IPR010656">
    <property type="entry name" value="DctM"/>
</dbReference>
<evidence type="ECO:0000313" key="10">
    <source>
        <dbReference type="Proteomes" id="UP000094795"/>
    </source>
</evidence>
<sequence>MLDTNVVMFLGFGLTLLLCALRVPIGLAMGSAGILGFGLLTGFEPAFRLVSHSVISTFSDYTMGLIPLFILMGAVAVASGISADLFRAAQLWFGGFRGGLAAATIASCGGFAAICGSSAATAATMTRLALPEMKRYGYSERLATGVIAAGGTLGVLIPPSIALAIYGLLTQQSIGLLFMAGVVPGIIAIGFYMLTARLWLVRNPDDAPAGIAAPMRERLGSLGRLSPILLLCLVVIGGIYGGFFTPTEAGAVGATGAIVIAFSMGQFSFQRLFTSLAESVRTAAAILTILAGALLFGYFLTITQTPQKVAQVLLEADLGAYGTLVVILCVMLVLGCVMDSAAVVILTVPIVYPIITQLGFDPIWFGVIVTMTVEIGMISPPFGLNVFVIKGISKDTDLWEIYKGVTPFIIADLLRIGVMILFPSLVLFLPNLLR</sequence>
<dbReference type="STRING" id="1480615.AWJ14_11500"/>
<feature type="transmembrane region" description="Helical" evidence="7">
    <location>
        <begin position="408"/>
        <end position="429"/>
    </location>
</feature>
<feature type="transmembrane region" description="Helical" evidence="7">
    <location>
        <begin position="281"/>
        <end position="300"/>
    </location>
</feature>